<dbReference type="InterPro" id="IPR001309">
    <property type="entry name" value="Pept_C14_p20"/>
</dbReference>
<organism evidence="6">
    <name type="scientific">Oppiella nova</name>
    <dbReference type="NCBI Taxonomy" id="334625"/>
    <lineage>
        <taxon>Eukaryota</taxon>
        <taxon>Metazoa</taxon>
        <taxon>Ecdysozoa</taxon>
        <taxon>Arthropoda</taxon>
        <taxon>Chelicerata</taxon>
        <taxon>Arachnida</taxon>
        <taxon>Acari</taxon>
        <taxon>Acariformes</taxon>
        <taxon>Sarcoptiformes</taxon>
        <taxon>Oribatida</taxon>
        <taxon>Brachypylina</taxon>
        <taxon>Oppioidea</taxon>
        <taxon>Oppiidae</taxon>
        <taxon>Oppiella</taxon>
    </lineage>
</organism>
<dbReference type="InterPro" id="IPR029030">
    <property type="entry name" value="Caspase-like_dom_sf"/>
</dbReference>
<dbReference type="GO" id="GO:0004197">
    <property type="term" value="F:cysteine-type endopeptidase activity"/>
    <property type="evidence" value="ECO:0007669"/>
    <property type="project" value="InterPro"/>
</dbReference>
<keyword evidence="3" id="KW-0053">Apoptosis</keyword>
<keyword evidence="4" id="KW-0378">Hydrolase</keyword>
<name>A0A7R9QB92_9ACAR</name>
<dbReference type="Proteomes" id="UP000728032">
    <property type="component" value="Unassembled WGS sequence"/>
</dbReference>
<feature type="non-terminal residue" evidence="6">
    <location>
        <position position="205"/>
    </location>
</feature>
<gene>
    <name evidence="6" type="ORF">ONB1V03_LOCUS1017</name>
</gene>
<dbReference type="GO" id="GO:0006508">
    <property type="term" value="P:proteolysis"/>
    <property type="evidence" value="ECO:0007669"/>
    <property type="project" value="UniProtKB-KW"/>
</dbReference>
<dbReference type="Pfam" id="PF00656">
    <property type="entry name" value="Peptidase_C14"/>
    <property type="match status" value="1"/>
</dbReference>
<evidence type="ECO:0000313" key="6">
    <source>
        <dbReference type="EMBL" id="CAD7637783.1"/>
    </source>
</evidence>
<keyword evidence="2" id="KW-0645">Protease</keyword>
<dbReference type="GO" id="GO:0006915">
    <property type="term" value="P:apoptotic process"/>
    <property type="evidence" value="ECO:0007669"/>
    <property type="project" value="UniProtKB-KW"/>
</dbReference>
<dbReference type="OrthoDB" id="1476984at2759"/>
<feature type="domain" description="Caspase family p20" evidence="5">
    <location>
        <begin position="28"/>
        <end position="118"/>
    </location>
</feature>
<accession>A0A7R9QB92</accession>
<reference evidence="6" key="1">
    <citation type="submission" date="2020-11" db="EMBL/GenBank/DDBJ databases">
        <authorList>
            <person name="Tran Van P."/>
        </authorList>
    </citation>
    <scope>NUCLEOTIDE SEQUENCE</scope>
</reference>
<keyword evidence="7" id="KW-1185">Reference proteome</keyword>
<evidence type="ECO:0000256" key="3">
    <source>
        <dbReference type="ARBA" id="ARBA00022703"/>
    </source>
</evidence>
<comment type="similarity">
    <text evidence="1">Belongs to the peptidase C14A family.</text>
</comment>
<evidence type="ECO:0000256" key="1">
    <source>
        <dbReference type="ARBA" id="ARBA00010134"/>
    </source>
</evidence>
<dbReference type="PROSITE" id="PS50208">
    <property type="entry name" value="CASPASE_P20"/>
    <property type="match status" value="1"/>
</dbReference>
<dbReference type="PANTHER" id="PTHR47901:SF8">
    <property type="entry name" value="CASPASE-3"/>
    <property type="match status" value="1"/>
</dbReference>
<dbReference type="InterPro" id="IPR011600">
    <property type="entry name" value="Pept_C14_caspase"/>
</dbReference>
<dbReference type="InterPro" id="IPR015917">
    <property type="entry name" value="Pept_C14A"/>
</dbReference>
<evidence type="ECO:0000259" key="5">
    <source>
        <dbReference type="PROSITE" id="PS50208"/>
    </source>
</evidence>
<dbReference type="SUPFAM" id="SSF52129">
    <property type="entry name" value="Caspase-like"/>
    <property type="match status" value="1"/>
</dbReference>
<dbReference type="PANTHER" id="PTHR47901">
    <property type="entry name" value="CASPASE RECRUITMENT DOMAIN-CONTAINING PROTEIN 18"/>
    <property type="match status" value="1"/>
</dbReference>
<dbReference type="EMBL" id="CAJPVJ010000131">
    <property type="protein sequence ID" value="CAG2161379.1"/>
    <property type="molecule type" value="Genomic_DNA"/>
</dbReference>
<dbReference type="InterPro" id="IPR002398">
    <property type="entry name" value="Pept_C14"/>
</dbReference>
<protein>
    <recommendedName>
        <fullName evidence="5">Caspase family p20 domain-containing protein</fullName>
    </recommendedName>
</protein>
<evidence type="ECO:0000313" key="7">
    <source>
        <dbReference type="Proteomes" id="UP000728032"/>
    </source>
</evidence>
<sequence length="205" mass="23788">MEGTPRGRAIIFVTVDDLLNESLRFKWILEKMFFKVDIHRQLTCAQISDILDVVSNEKHDGDAFIMMFIGHGYDEKIQGWQERDGDELAISKIVDKFSENNCLSLRNKPKIFLFNCCRISTFYEPKQIHVSGVFKLDNNQLVIDLTSIDKNWENENKRTYIIYACAEGTAINLGIIRHQKMISNINLISDTTKTGKRDRRRPTAR</sequence>
<evidence type="ECO:0000256" key="2">
    <source>
        <dbReference type="ARBA" id="ARBA00022670"/>
    </source>
</evidence>
<dbReference type="EMBL" id="OC914956">
    <property type="protein sequence ID" value="CAD7637783.1"/>
    <property type="molecule type" value="Genomic_DNA"/>
</dbReference>
<dbReference type="AlphaFoldDB" id="A0A7R9QB92"/>
<dbReference type="PRINTS" id="PR00376">
    <property type="entry name" value="IL1BCENZYME"/>
</dbReference>
<evidence type="ECO:0000256" key="4">
    <source>
        <dbReference type="ARBA" id="ARBA00022801"/>
    </source>
</evidence>
<dbReference type="Gene3D" id="3.40.50.1460">
    <property type="match status" value="1"/>
</dbReference>
<proteinExistence type="inferred from homology"/>